<keyword evidence="7" id="KW-1133">Transmembrane helix</keyword>
<feature type="domain" description="Rod shape-determining protein MreC beta-barrel core" evidence="8">
    <location>
        <begin position="128"/>
        <end position="269"/>
    </location>
</feature>
<dbReference type="GO" id="GO:0005886">
    <property type="term" value="C:plasma membrane"/>
    <property type="evidence" value="ECO:0007669"/>
    <property type="project" value="TreeGrafter"/>
</dbReference>
<dbReference type="NCBIfam" id="TIGR00219">
    <property type="entry name" value="mreC"/>
    <property type="match status" value="1"/>
</dbReference>
<evidence type="ECO:0000313" key="10">
    <source>
        <dbReference type="Proteomes" id="UP000248592"/>
    </source>
</evidence>
<reference evidence="10" key="1">
    <citation type="submission" date="2018-06" db="EMBL/GenBank/DDBJ databases">
        <title>Description of a new Polynucleobacter species.</title>
        <authorList>
            <person name="Hahn M.W."/>
        </authorList>
    </citation>
    <scope>NUCLEOTIDE SEQUENCE [LARGE SCALE GENOMIC DNA]</scope>
    <source>
        <strain evidence="10">MG-25-Pas1-D2</strain>
    </source>
</reference>
<proteinExistence type="inferred from homology"/>
<evidence type="ECO:0000256" key="3">
    <source>
        <dbReference type="ARBA" id="ARBA00022960"/>
    </source>
</evidence>
<sequence>MQYSAPPLFRQGIPALVKLIVCLSISIALMLIDYRFKTLDPIRNNVNWVLRPLEYLMLTPRNVYQASTEYFTTRSTLEQENQIFKARQAELALLANQSEFLLIENQNLRQLMDLQKQVGFKTLPVEILFNPPNPISQRVVINRGNDDGLKLGNPIANDAGILGQVVRLYDHSAEVSLLEDRDFAVPVQVARNGLRAAVFGAGRGNSLELRYLPVASDLEVGDILITSGIDGVYPPGYAVAVISRIERNVDKNSSNVFCVPIAAVNRYRQALAFLYDPQWDAKAPALNSKFGSSTATPNSAPGRRQTRSRGMQ</sequence>
<dbReference type="EMBL" id="CP030085">
    <property type="protein sequence ID" value="AWW50519.1"/>
    <property type="molecule type" value="Genomic_DNA"/>
</dbReference>
<name>A0A2Z4JV78_9BURK</name>
<dbReference type="InterPro" id="IPR055342">
    <property type="entry name" value="MreC_beta-barrel_core"/>
</dbReference>
<feature type="compositionally biased region" description="Polar residues" evidence="6">
    <location>
        <begin position="289"/>
        <end position="299"/>
    </location>
</feature>
<evidence type="ECO:0000256" key="6">
    <source>
        <dbReference type="SAM" id="MobiDB-lite"/>
    </source>
</evidence>
<evidence type="ECO:0000256" key="2">
    <source>
        <dbReference type="ARBA" id="ARBA00013855"/>
    </source>
</evidence>
<dbReference type="Pfam" id="PF04085">
    <property type="entry name" value="MreC"/>
    <property type="match status" value="1"/>
</dbReference>
<evidence type="ECO:0000256" key="5">
    <source>
        <dbReference type="PIRNR" id="PIRNR038471"/>
    </source>
</evidence>
<organism evidence="9 10">
    <name type="scientific">Polynucleobacter paneuropaeus</name>
    <dbReference type="NCBI Taxonomy" id="2527775"/>
    <lineage>
        <taxon>Bacteria</taxon>
        <taxon>Pseudomonadati</taxon>
        <taxon>Pseudomonadota</taxon>
        <taxon>Betaproteobacteria</taxon>
        <taxon>Burkholderiales</taxon>
        <taxon>Burkholderiaceae</taxon>
        <taxon>Polynucleobacter</taxon>
    </lineage>
</organism>
<keyword evidence="3 5" id="KW-0133">Cell shape</keyword>
<dbReference type="AlphaFoldDB" id="A0A2Z4JV78"/>
<evidence type="ECO:0000256" key="7">
    <source>
        <dbReference type="SAM" id="Phobius"/>
    </source>
</evidence>
<dbReference type="Gene3D" id="2.40.10.340">
    <property type="entry name" value="Rod shape-determining protein MreC, domain 1"/>
    <property type="match status" value="1"/>
</dbReference>
<keyword evidence="7" id="KW-0472">Membrane</keyword>
<feature type="region of interest" description="Disordered" evidence="6">
    <location>
        <begin position="287"/>
        <end position="312"/>
    </location>
</feature>
<comment type="function">
    <text evidence="5">Involved in formation and maintenance of cell shape.</text>
</comment>
<dbReference type="Gene3D" id="2.40.10.350">
    <property type="entry name" value="Rod shape-determining protein MreC, domain 2"/>
    <property type="match status" value="1"/>
</dbReference>
<evidence type="ECO:0000256" key="4">
    <source>
        <dbReference type="ARBA" id="ARBA00032089"/>
    </source>
</evidence>
<dbReference type="InterPro" id="IPR007221">
    <property type="entry name" value="MreC"/>
</dbReference>
<dbReference type="PANTHER" id="PTHR34138:SF1">
    <property type="entry name" value="CELL SHAPE-DETERMINING PROTEIN MREC"/>
    <property type="match status" value="1"/>
</dbReference>
<dbReference type="GO" id="GO:0008360">
    <property type="term" value="P:regulation of cell shape"/>
    <property type="evidence" value="ECO:0007669"/>
    <property type="project" value="UniProtKB-KW"/>
</dbReference>
<keyword evidence="7" id="KW-0812">Transmembrane</keyword>
<evidence type="ECO:0000256" key="1">
    <source>
        <dbReference type="ARBA" id="ARBA00009369"/>
    </source>
</evidence>
<dbReference type="PANTHER" id="PTHR34138">
    <property type="entry name" value="CELL SHAPE-DETERMINING PROTEIN MREC"/>
    <property type="match status" value="1"/>
</dbReference>
<gene>
    <name evidence="9" type="ORF">Pas1_09065</name>
</gene>
<protein>
    <recommendedName>
        <fullName evidence="2 5">Cell shape-determining protein MreC</fullName>
    </recommendedName>
    <alternativeName>
        <fullName evidence="4 5">Cell shape protein MreC</fullName>
    </alternativeName>
</protein>
<dbReference type="InterPro" id="IPR042175">
    <property type="entry name" value="Cell/Rod_MreC_2"/>
</dbReference>
<accession>A0A2Z4JV78</accession>
<evidence type="ECO:0000259" key="8">
    <source>
        <dbReference type="Pfam" id="PF04085"/>
    </source>
</evidence>
<evidence type="ECO:0000313" key="9">
    <source>
        <dbReference type="EMBL" id="AWW50519.1"/>
    </source>
</evidence>
<comment type="similarity">
    <text evidence="1 5">Belongs to the MreC family.</text>
</comment>
<dbReference type="Proteomes" id="UP000248592">
    <property type="component" value="Chromosome"/>
</dbReference>
<dbReference type="InterPro" id="IPR042177">
    <property type="entry name" value="Cell/Rod_1"/>
</dbReference>
<feature type="transmembrane region" description="Helical" evidence="7">
    <location>
        <begin position="12"/>
        <end position="32"/>
    </location>
</feature>
<dbReference type="RefSeq" id="WP_112295069.1">
    <property type="nucleotide sequence ID" value="NZ_CBCSBS010000002.1"/>
</dbReference>
<dbReference type="PIRSF" id="PIRSF038471">
    <property type="entry name" value="MreC"/>
    <property type="match status" value="1"/>
</dbReference>